<dbReference type="Proteomes" id="UP000004117">
    <property type="component" value="Unassembled WGS sequence"/>
</dbReference>
<dbReference type="AlphaFoldDB" id="A0AAV3GMF7"/>
<gene>
    <name evidence="2" type="ORF">HMPREF1336_01123</name>
</gene>
<evidence type="ECO:0000313" key="3">
    <source>
        <dbReference type="Proteomes" id="UP000004117"/>
    </source>
</evidence>
<keyword evidence="1" id="KW-0812">Transmembrane</keyword>
<keyword evidence="1" id="KW-0472">Membrane</keyword>
<comment type="caution">
    <text evidence="2">The sequence shown here is derived from an EMBL/GenBank/DDBJ whole genome shotgun (WGS) entry which is preliminary data.</text>
</comment>
<name>A0AAV3GMF7_ENTFL</name>
<feature type="transmembrane region" description="Helical" evidence="1">
    <location>
        <begin position="212"/>
        <end position="232"/>
    </location>
</feature>
<sequence>MMNKRENMISDSKLNVYRYELDKIKNVWFKVFLITLVIQMLFFMFFSFVGIFDESADTISSFQGIIALSNTVSMCGISIYGAVLLRKELVRFYVGNHRNRTFLFPIDRKELLVKKTSSFYVIILSSFGSALLISFVTEVLLNLILKFHSSNLFFEIYLGLITIVTSCSLLFVILILSEIISIWKQSEIASIITSVVLMLIYSNFSAMGLMNFPTITFLFSTIMGLMLVWLFLKFSDKLCDMEVY</sequence>
<evidence type="ECO:0000313" key="2">
    <source>
        <dbReference type="EMBL" id="EJV18155.1"/>
    </source>
</evidence>
<protein>
    <submittedName>
        <fullName evidence="2">AgrC domain protein</fullName>
    </submittedName>
</protein>
<dbReference type="RefSeq" id="WP_002382255.1">
    <property type="nucleotide sequence ID" value="NZ_JH805694.1"/>
</dbReference>
<evidence type="ECO:0000256" key="1">
    <source>
        <dbReference type="SAM" id="Phobius"/>
    </source>
</evidence>
<feature type="transmembrane region" description="Helical" evidence="1">
    <location>
        <begin position="27"/>
        <end position="52"/>
    </location>
</feature>
<feature type="transmembrane region" description="Helical" evidence="1">
    <location>
        <begin position="118"/>
        <end position="144"/>
    </location>
</feature>
<proteinExistence type="predicted"/>
<organism evidence="2 3">
    <name type="scientific">Enterococcus faecalis ERV63</name>
    <dbReference type="NCBI Taxonomy" id="1134793"/>
    <lineage>
        <taxon>Bacteria</taxon>
        <taxon>Bacillati</taxon>
        <taxon>Bacillota</taxon>
        <taxon>Bacilli</taxon>
        <taxon>Lactobacillales</taxon>
        <taxon>Enterococcaceae</taxon>
        <taxon>Enterococcus</taxon>
    </lineage>
</organism>
<accession>A0AAV3GMF7</accession>
<keyword evidence="1" id="KW-1133">Transmembrane helix</keyword>
<dbReference type="EMBL" id="ALZR01000032">
    <property type="protein sequence ID" value="EJV18155.1"/>
    <property type="molecule type" value="Genomic_DNA"/>
</dbReference>
<dbReference type="GeneID" id="87205770"/>
<feature type="transmembrane region" description="Helical" evidence="1">
    <location>
        <begin position="188"/>
        <end position="206"/>
    </location>
</feature>
<feature type="transmembrane region" description="Helical" evidence="1">
    <location>
        <begin position="64"/>
        <end position="85"/>
    </location>
</feature>
<reference evidence="2 3" key="1">
    <citation type="submission" date="2012-04" db="EMBL/GenBank/DDBJ databases">
        <authorList>
            <person name="Weinstock G."/>
            <person name="Sodergren E."/>
            <person name="Lobos E.A."/>
            <person name="Fulton L."/>
            <person name="Fulton R."/>
            <person name="Courtney L."/>
            <person name="Fronick C."/>
            <person name="O'Laughlin M."/>
            <person name="Godfrey J."/>
            <person name="Wilson R.M."/>
            <person name="Miner T."/>
            <person name="Farmer C."/>
            <person name="Delehaunty K."/>
            <person name="Cordes M."/>
            <person name="Minx P."/>
            <person name="Tomlinson C."/>
            <person name="Chen J."/>
            <person name="Wollam A."/>
            <person name="Pepin K.H."/>
            <person name="Bhonagiri V."/>
            <person name="Zhang X."/>
            <person name="Suruliraj S."/>
            <person name="Warren W."/>
            <person name="Mitreva M."/>
            <person name="Mardis E.R."/>
            <person name="Wilson R.K."/>
        </authorList>
    </citation>
    <scope>NUCLEOTIDE SEQUENCE [LARGE SCALE GENOMIC DNA]</scope>
    <source>
        <strain evidence="2 3">ERV63</strain>
    </source>
</reference>
<feature type="transmembrane region" description="Helical" evidence="1">
    <location>
        <begin position="156"/>
        <end position="176"/>
    </location>
</feature>